<keyword evidence="5" id="KW-0648">Protein biosynthesis</keyword>
<dbReference type="Proteomes" id="UP001233172">
    <property type="component" value="Unassembled WGS sequence"/>
</dbReference>
<dbReference type="GO" id="GO:0003743">
    <property type="term" value="F:translation initiation factor activity"/>
    <property type="evidence" value="ECO:0007669"/>
    <property type="project" value="UniProtKB-KW"/>
</dbReference>
<evidence type="ECO:0000256" key="4">
    <source>
        <dbReference type="ARBA" id="ARBA00022540"/>
    </source>
</evidence>
<dbReference type="AlphaFoldDB" id="A0AAD8BG25"/>
<keyword evidence="12" id="KW-1185">Reference proteome</keyword>
<dbReference type="Gene3D" id="3.40.50.10470">
    <property type="entry name" value="Translation initiation factor eif-2b, domain 2"/>
    <property type="match status" value="1"/>
</dbReference>
<dbReference type="PANTHER" id="PTHR10233">
    <property type="entry name" value="TRANSLATION INITIATION FACTOR EIF-2B"/>
    <property type="match status" value="1"/>
</dbReference>
<evidence type="ECO:0000313" key="11">
    <source>
        <dbReference type="EMBL" id="KAK0053936.1"/>
    </source>
</evidence>
<feature type="compositionally biased region" description="Basic and acidic residues" evidence="10">
    <location>
        <begin position="119"/>
        <end position="163"/>
    </location>
</feature>
<proteinExistence type="inferred from homology"/>
<reference evidence="11" key="1">
    <citation type="journal article" date="2023" name="PLoS Negl. Trop. Dis.">
        <title>A genome sequence for Biomphalaria pfeifferi, the major vector snail for the human-infecting parasite Schistosoma mansoni.</title>
        <authorList>
            <person name="Bu L."/>
            <person name="Lu L."/>
            <person name="Laidemitt M.R."/>
            <person name="Zhang S.M."/>
            <person name="Mutuku M."/>
            <person name="Mkoji G."/>
            <person name="Steinauer M."/>
            <person name="Loker E.S."/>
        </authorList>
    </citation>
    <scope>NUCLEOTIDE SEQUENCE</scope>
    <source>
        <strain evidence="11">KasaAsao</strain>
    </source>
</reference>
<comment type="caution">
    <text evidence="11">The sequence shown here is derived from an EMBL/GenBank/DDBJ whole genome shotgun (WGS) entry which is preliminary data.</text>
</comment>
<name>A0AAD8BG25_BIOPF</name>
<sequence>MAQSGKANMKQMASKKSPEGGGGGGKKKNKQKKSSSEHLGDGAPSTALASSNKVPEAATPVKLNEGAKASVDKKIPQIALNETKDKSKQQSVEVSDIVSGIEKLNVLPKNASGAPASGEKVKEDAQNKAEADKPDKAKKETKEENTKLPDVAGKKKENKKEVGGGESAVAPSGETKSKSQLRAERRATQEAQRAAKEAKKSEGGPSASVNSFASATKSVAASAAKSLATTKVVVASSEKLKAVPVQSSSDKQKLEDTSKKVVAKKVADTETEEQMWSRMEKEIMGKSLKIDNRVLNLGFQYFYHKIVGANARCLAMLITFREVIGGYKTPEEKDLSRDLEKSLLNPCIKYLNYCRPISISMGNAIKYLKYHISKIPSNMEDEAAISKLQKLIDEFITEKIIGASKTIAEYSKAKINNNDVILIYAGSSLIARVLKDAHKAGKKFRVIVVEGRPRTEGKTMLRFLVRCGIPCSYIYIGSAVYAMSEVTKVFLGAAAMFATGDMYSRSGNSMIAALARANNIPVLVCCETYKFSDKVQLHTGDSNLHARSHDLISVGQRPQMLGNYEELGLRLLNIMYDVTGSKYITCLITEQGLILPATIPAILRRHEDLLEETSGK</sequence>
<evidence type="ECO:0000256" key="7">
    <source>
        <dbReference type="ARBA" id="ARBA00044356"/>
    </source>
</evidence>
<evidence type="ECO:0000256" key="2">
    <source>
        <dbReference type="ARBA" id="ARBA00007251"/>
    </source>
</evidence>
<evidence type="ECO:0000313" key="12">
    <source>
        <dbReference type="Proteomes" id="UP001233172"/>
    </source>
</evidence>
<dbReference type="SUPFAM" id="SSF100950">
    <property type="entry name" value="NagB/RpiA/CoA transferase-like"/>
    <property type="match status" value="1"/>
</dbReference>
<evidence type="ECO:0000256" key="1">
    <source>
        <dbReference type="ARBA" id="ARBA00004514"/>
    </source>
</evidence>
<evidence type="ECO:0000256" key="3">
    <source>
        <dbReference type="ARBA" id="ARBA00022490"/>
    </source>
</evidence>
<feature type="compositionally biased region" description="Basic and acidic residues" evidence="10">
    <location>
        <begin position="175"/>
        <end position="202"/>
    </location>
</feature>
<organism evidence="11 12">
    <name type="scientific">Biomphalaria pfeifferi</name>
    <name type="common">Bloodfluke planorb</name>
    <name type="synonym">Freshwater snail</name>
    <dbReference type="NCBI Taxonomy" id="112525"/>
    <lineage>
        <taxon>Eukaryota</taxon>
        <taxon>Metazoa</taxon>
        <taxon>Spiralia</taxon>
        <taxon>Lophotrochozoa</taxon>
        <taxon>Mollusca</taxon>
        <taxon>Gastropoda</taxon>
        <taxon>Heterobranchia</taxon>
        <taxon>Euthyneura</taxon>
        <taxon>Panpulmonata</taxon>
        <taxon>Hygrophila</taxon>
        <taxon>Lymnaeoidea</taxon>
        <taxon>Planorbidae</taxon>
        <taxon>Biomphalaria</taxon>
    </lineage>
</organism>
<dbReference type="EMBL" id="JASAOG010000082">
    <property type="protein sequence ID" value="KAK0053936.1"/>
    <property type="molecule type" value="Genomic_DNA"/>
</dbReference>
<keyword evidence="3" id="KW-0963">Cytoplasm</keyword>
<protein>
    <recommendedName>
        <fullName evidence="6">Translation initiation factor eIF2B subunit delta</fullName>
    </recommendedName>
    <alternativeName>
        <fullName evidence="7">eIF2B GDP-GTP exchange factor subunit delta</fullName>
    </alternativeName>
</protein>
<feature type="region of interest" description="Disordered" evidence="10">
    <location>
        <begin position="1"/>
        <end position="210"/>
    </location>
</feature>
<comment type="subcellular location">
    <subcellularLocation>
        <location evidence="1">Cytoplasm</location>
        <location evidence="1">Cytosol</location>
    </subcellularLocation>
</comment>
<comment type="similarity">
    <text evidence="2 9">Belongs to the eIF-2B alpha/beta/delta subunits family.</text>
</comment>
<evidence type="ECO:0000256" key="5">
    <source>
        <dbReference type="ARBA" id="ARBA00022917"/>
    </source>
</evidence>
<dbReference type="PANTHER" id="PTHR10233:SF14">
    <property type="entry name" value="TRANSLATION INITIATION FACTOR EIF-2B SUBUNIT DELTA"/>
    <property type="match status" value="1"/>
</dbReference>
<dbReference type="InterPro" id="IPR000649">
    <property type="entry name" value="IF-2B-related"/>
</dbReference>
<dbReference type="Pfam" id="PF01008">
    <property type="entry name" value="IF-2B"/>
    <property type="match status" value="1"/>
</dbReference>
<evidence type="ECO:0000256" key="8">
    <source>
        <dbReference type="ARBA" id="ARBA00046432"/>
    </source>
</evidence>
<keyword evidence="4 11" id="KW-0396">Initiation factor</keyword>
<dbReference type="InterPro" id="IPR037171">
    <property type="entry name" value="NagB/RpiA_transferase-like"/>
</dbReference>
<reference evidence="11" key="2">
    <citation type="submission" date="2023-04" db="EMBL/GenBank/DDBJ databases">
        <authorList>
            <person name="Bu L."/>
            <person name="Lu L."/>
            <person name="Laidemitt M.R."/>
            <person name="Zhang S.M."/>
            <person name="Mutuku M."/>
            <person name="Mkoji G."/>
            <person name="Steinauer M."/>
            <person name="Loker E.S."/>
        </authorList>
    </citation>
    <scope>NUCLEOTIDE SEQUENCE</scope>
    <source>
        <strain evidence="11">KasaAsao</strain>
        <tissue evidence="11">Whole Snail</tissue>
    </source>
</reference>
<dbReference type="GO" id="GO:0005829">
    <property type="term" value="C:cytosol"/>
    <property type="evidence" value="ECO:0007669"/>
    <property type="project" value="UniProtKB-SubCell"/>
</dbReference>
<evidence type="ECO:0000256" key="10">
    <source>
        <dbReference type="SAM" id="MobiDB-lite"/>
    </source>
</evidence>
<gene>
    <name evidence="11" type="ORF">Bpfe_016680</name>
</gene>
<evidence type="ECO:0000256" key="9">
    <source>
        <dbReference type="RuleBase" id="RU003814"/>
    </source>
</evidence>
<dbReference type="InterPro" id="IPR042529">
    <property type="entry name" value="IF_2B-like_C"/>
</dbReference>
<comment type="subunit">
    <text evidence="8">Component of the translation initiation factor 2B (eIF2B) complex which is a heterodecamer of two sets of five different subunits: alpha, beta, gamma, delta and epsilon. Subunits alpha, beta and delta comprise a regulatory subcomplex and subunits epsilon and gamma comprise a catalytic subcomplex. Within the complex, the hexameric regulatory complex resides at the center, with the two heterodimeric catalytic subcomplexes bound on opposite sides.</text>
</comment>
<accession>A0AAD8BG25</accession>
<evidence type="ECO:0000256" key="6">
    <source>
        <dbReference type="ARBA" id="ARBA00044147"/>
    </source>
</evidence>